<keyword evidence="2" id="KW-1185">Reference proteome</keyword>
<dbReference type="Proteomes" id="UP000326881">
    <property type="component" value="Chromosome"/>
</dbReference>
<organism evidence="1 2">
    <name type="scientific">Rhizobium grahamii</name>
    <dbReference type="NCBI Taxonomy" id="1120045"/>
    <lineage>
        <taxon>Bacteria</taxon>
        <taxon>Pseudomonadati</taxon>
        <taxon>Pseudomonadota</taxon>
        <taxon>Alphaproteobacteria</taxon>
        <taxon>Hyphomicrobiales</taxon>
        <taxon>Rhizobiaceae</taxon>
        <taxon>Rhizobium/Agrobacterium group</taxon>
        <taxon>Rhizobium</taxon>
    </lineage>
</organism>
<proteinExistence type="predicted"/>
<dbReference type="AlphaFoldDB" id="A0A5Q0C399"/>
<dbReference type="OrthoDB" id="8403760at2"/>
<sequence length="71" mass="7617">MASIELTSDCREAVSQAFLDLAEKTVLAGMPEGDVALLLLDLAEAYLMKVSGEIIAEGAIQSQVIHDRLKN</sequence>
<dbReference type="EMBL" id="CP043498">
    <property type="protein sequence ID" value="QFY59725.1"/>
    <property type="molecule type" value="Genomic_DNA"/>
</dbReference>
<dbReference type="RefSeq" id="WP_153270069.1">
    <property type="nucleotide sequence ID" value="NZ_CP043498.1"/>
</dbReference>
<evidence type="ECO:0000313" key="2">
    <source>
        <dbReference type="Proteomes" id="UP000326881"/>
    </source>
</evidence>
<gene>
    <name evidence="1" type="ORF">FZ934_04325</name>
</gene>
<evidence type="ECO:0000313" key="1">
    <source>
        <dbReference type="EMBL" id="QFY59725.1"/>
    </source>
</evidence>
<name>A0A5Q0C399_9HYPH</name>
<accession>A0A5Q0C399</accession>
<dbReference type="KEGG" id="rgr:FZ934_04325"/>
<protein>
    <submittedName>
        <fullName evidence="1">Uncharacterized protein</fullName>
    </submittedName>
</protein>
<reference evidence="1 2" key="1">
    <citation type="submission" date="2019-08" db="EMBL/GenBank/DDBJ databases">
        <title>Prosopis cineraria nodule microbiome.</title>
        <authorList>
            <person name="Ali R."/>
            <person name="Chaluvadi S.R."/>
            <person name="Wang X."/>
        </authorList>
    </citation>
    <scope>NUCLEOTIDE SEQUENCE [LARGE SCALE GENOMIC DNA]</scope>
    <source>
        <strain evidence="1 2">BG7</strain>
    </source>
</reference>